<accession>A0ABT6UTI8</accession>
<dbReference type="Gene3D" id="3.40.720.10">
    <property type="entry name" value="Alkaline Phosphatase, subunit A"/>
    <property type="match status" value="1"/>
</dbReference>
<reference evidence="2 3" key="1">
    <citation type="submission" date="2023-04" db="EMBL/GenBank/DDBJ databases">
        <authorList>
            <person name="Otstavnykh N."/>
            <person name="Seitkalieva A."/>
            <person name="Bystritskaya E."/>
        </authorList>
    </citation>
    <scope>NUCLEOTIDE SEQUENCE [LARGE SCALE GENOMIC DNA]</scope>
    <source>
        <strain evidence="2 3">NRIC 0815</strain>
    </source>
</reference>
<keyword evidence="3" id="KW-1185">Reference proteome</keyword>
<evidence type="ECO:0000256" key="1">
    <source>
        <dbReference type="SAM" id="MobiDB-lite"/>
    </source>
</evidence>
<dbReference type="Pfam" id="PF01663">
    <property type="entry name" value="Phosphodiest"/>
    <property type="match status" value="1"/>
</dbReference>
<sequence>MSRPGLILILMDGISSQRFAETRARLPHLDALARDGLLIERLGADTNANSMPARAGVLTGQPAQVHGIYSNGIYFNGIHCPDSEVEFASITGTETDSDRHASGASATAGHFRPARGEDLRGETLLEAARAAGLRVASLGFGLARPESCNWYLSPWWEEGDLRAKGMTAPRLNHWDARNDALMRAMSNDQQLLNEALSLIERETPELVLIELNTPDYCLHVHGNDDALVDGALMMVDAQLGSLLAGLEAINRRETYHLCVFSDHGHAPVQRALVADRLLPDVALQCDGGLLLVACDDDERQREQAARLAEFGVTPLAAADFLPPDVTHIQLYQAPPGMSFEPACKHAHHAELMAAPGYVSTHGFGPGATSDQRFAILHGPSISAGERLELESLALHPRLRQVLGLPPLDEASTPQRARDLQEVD</sequence>
<evidence type="ECO:0000313" key="2">
    <source>
        <dbReference type="EMBL" id="MDI5886028.1"/>
    </source>
</evidence>
<evidence type="ECO:0000313" key="3">
    <source>
        <dbReference type="Proteomes" id="UP001229025"/>
    </source>
</evidence>
<dbReference type="InterPro" id="IPR002591">
    <property type="entry name" value="Phosphodiest/P_Trfase"/>
</dbReference>
<feature type="region of interest" description="Disordered" evidence="1">
    <location>
        <begin position="94"/>
        <end position="113"/>
    </location>
</feature>
<comment type="caution">
    <text evidence="2">The sequence shown here is derived from an EMBL/GenBank/DDBJ whole genome shotgun (WGS) entry which is preliminary data.</text>
</comment>
<dbReference type="EMBL" id="JASCSA010000023">
    <property type="protein sequence ID" value="MDI5886028.1"/>
    <property type="molecule type" value="Genomic_DNA"/>
</dbReference>
<gene>
    <name evidence="2" type="ORF">QLT01_16920</name>
</gene>
<dbReference type="InterPro" id="IPR017850">
    <property type="entry name" value="Alkaline_phosphatase_core_sf"/>
</dbReference>
<dbReference type="PANTHER" id="PTHR10151:SF120">
    <property type="entry name" value="BIS(5'-ADENOSYL)-TRIPHOSPHATASE"/>
    <property type="match status" value="1"/>
</dbReference>
<reference evidence="3" key="2">
    <citation type="submission" date="2023-07" db="EMBL/GenBank/DDBJ databases">
        <title>Genome-based characterization of strain KMM 296 and proposal for reclassification of Cobetia litoralis and Cobetia pacifica, and emended description of the species Cobetia amphilecti and Cobetia marina.</title>
        <authorList>
            <person name="Balabanova L."/>
            <person name="Nedashkovskaya O."/>
        </authorList>
    </citation>
    <scope>NUCLEOTIDE SEQUENCE [LARGE SCALE GENOMIC DNA]</scope>
    <source>
        <strain evidence="3">NRIC 0815</strain>
    </source>
</reference>
<organism evidence="2 3">
    <name type="scientific">Cobetia amphilecti</name>
    <dbReference type="NCBI Taxonomy" id="1055104"/>
    <lineage>
        <taxon>Bacteria</taxon>
        <taxon>Pseudomonadati</taxon>
        <taxon>Pseudomonadota</taxon>
        <taxon>Gammaproteobacteria</taxon>
        <taxon>Oceanospirillales</taxon>
        <taxon>Halomonadaceae</taxon>
        <taxon>Cobetia</taxon>
    </lineage>
</organism>
<protein>
    <submittedName>
        <fullName evidence="2">Alkaline phosphatase family protein</fullName>
    </submittedName>
</protein>
<dbReference type="SUPFAM" id="SSF53649">
    <property type="entry name" value="Alkaline phosphatase-like"/>
    <property type="match status" value="1"/>
</dbReference>
<proteinExistence type="predicted"/>
<name>A0ABT6UTI8_9GAMM</name>
<dbReference type="RefSeq" id="WP_284727576.1">
    <property type="nucleotide sequence ID" value="NZ_JASCSA010000023.1"/>
</dbReference>
<dbReference type="Proteomes" id="UP001229025">
    <property type="component" value="Unassembled WGS sequence"/>
</dbReference>
<dbReference type="PANTHER" id="PTHR10151">
    <property type="entry name" value="ECTONUCLEOTIDE PYROPHOSPHATASE/PHOSPHODIESTERASE"/>
    <property type="match status" value="1"/>
</dbReference>